<dbReference type="Gene3D" id="1.20.1560.10">
    <property type="entry name" value="ABC transporter type 1, transmembrane domain"/>
    <property type="match status" value="1"/>
</dbReference>
<sequence>MLYLTLELPKRIINDAIGAQSSVIEFAGMQFNQVTFLGFLCLAFLVSVFIHGMLKMKINTMKGVLAERMLRRFRYQLIARILRFPQPYFERVSQGELVSMVTAES</sequence>
<evidence type="ECO:0000259" key="5">
    <source>
        <dbReference type="PROSITE" id="PS50929"/>
    </source>
</evidence>
<evidence type="ECO:0000256" key="3">
    <source>
        <dbReference type="ARBA" id="ARBA00023136"/>
    </source>
</evidence>
<dbReference type="SUPFAM" id="SSF90123">
    <property type="entry name" value="ABC transporter transmembrane region"/>
    <property type="match status" value="1"/>
</dbReference>
<keyword evidence="2 4" id="KW-1133">Transmembrane helix</keyword>
<comment type="caution">
    <text evidence="6">The sequence shown here is derived from an EMBL/GenBank/DDBJ whole genome shotgun (WGS) entry which is preliminary data.</text>
</comment>
<keyword evidence="3 4" id="KW-0472">Membrane</keyword>
<dbReference type="GO" id="GO:0016020">
    <property type="term" value="C:membrane"/>
    <property type="evidence" value="ECO:0007669"/>
    <property type="project" value="InterPro"/>
</dbReference>
<dbReference type="InterPro" id="IPR036640">
    <property type="entry name" value="ABC1_TM_sf"/>
</dbReference>
<dbReference type="AlphaFoldDB" id="X0VGT1"/>
<evidence type="ECO:0000256" key="2">
    <source>
        <dbReference type="ARBA" id="ARBA00022989"/>
    </source>
</evidence>
<dbReference type="InterPro" id="IPR011527">
    <property type="entry name" value="ABC1_TM_dom"/>
</dbReference>
<organism evidence="6">
    <name type="scientific">marine sediment metagenome</name>
    <dbReference type="NCBI Taxonomy" id="412755"/>
    <lineage>
        <taxon>unclassified sequences</taxon>
        <taxon>metagenomes</taxon>
        <taxon>ecological metagenomes</taxon>
    </lineage>
</organism>
<feature type="transmembrane region" description="Helical" evidence="4">
    <location>
        <begin position="34"/>
        <end position="54"/>
    </location>
</feature>
<feature type="domain" description="ABC transmembrane type-1" evidence="5">
    <location>
        <begin position="10"/>
        <end position="105"/>
    </location>
</feature>
<feature type="non-terminal residue" evidence="6">
    <location>
        <position position="105"/>
    </location>
</feature>
<evidence type="ECO:0000256" key="4">
    <source>
        <dbReference type="SAM" id="Phobius"/>
    </source>
</evidence>
<dbReference type="PROSITE" id="PS50929">
    <property type="entry name" value="ABC_TM1F"/>
    <property type="match status" value="1"/>
</dbReference>
<dbReference type="EMBL" id="BARS01031380">
    <property type="protein sequence ID" value="GAG17494.1"/>
    <property type="molecule type" value="Genomic_DNA"/>
</dbReference>
<accession>X0VGT1</accession>
<dbReference type="GO" id="GO:0140359">
    <property type="term" value="F:ABC-type transporter activity"/>
    <property type="evidence" value="ECO:0007669"/>
    <property type="project" value="InterPro"/>
</dbReference>
<protein>
    <recommendedName>
        <fullName evidence="5">ABC transmembrane type-1 domain-containing protein</fullName>
    </recommendedName>
</protein>
<reference evidence="6" key="1">
    <citation type="journal article" date="2014" name="Front. Microbiol.">
        <title>High frequency of phylogenetically diverse reductive dehalogenase-homologous genes in deep subseafloor sedimentary metagenomes.</title>
        <authorList>
            <person name="Kawai M."/>
            <person name="Futagami T."/>
            <person name="Toyoda A."/>
            <person name="Takaki Y."/>
            <person name="Nishi S."/>
            <person name="Hori S."/>
            <person name="Arai W."/>
            <person name="Tsubouchi T."/>
            <person name="Morono Y."/>
            <person name="Uchiyama I."/>
            <person name="Ito T."/>
            <person name="Fujiyama A."/>
            <person name="Inagaki F."/>
            <person name="Takami H."/>
        </authorList>
    </citation>
    <scope>NUCLEOTIDE SEQUENCE</scope>
    <source>
        <strain evidence="6">Expedition CK06-06</strain>
    </source>
</reference>
<proteinExistence type="predicted"/>
<name>X0VGT1_9ZZZZ</name>
<evidence type="ECO:0000313" key="6">
    <source>
        <dbReference type="EMBL" id="GAG17494.1"/>
    </source>
</evidence>
<keyword evidence="1 4" id="KW-0812">Transmembrane</keyword>
<evidence type="ECO:0000256" key="1">
    <source>
        <dbReference type="ARBA" id="ARBA00022692"/>
    </source>
</evidence>
<dbReference type="GO" id="GO:0005524">
    <property type="term" value="F:ATP binding"/>
    <property type="evidence" value="ECO:0007669"/>
    <property type="project" value="InterPro"/>
</dbReference>
<gene>
    <name evidence="6" type="ORF">S01H1_48843</name>
</gene>